<protein>
    <recommendedName>
        <fullName evidence="3">Minor capsid protein</fullName>
    </recommendedName>
</protein>
<evidence type="ECO:0000313" key="2">
    <source>
        <dbReference type="Proteomes" id="UP000284220"/>
    </source>
</evidence>
<reference evidence="1 2" key="1">
    <citation type="submission" date="2018-08" db="EMBL/GenBank/DDBJ databases">
        <title>A genome reference for cultivated species of the human gut microbiota.</title>
        <authorList>
            <person name="Zou Y."/>
            <person name="Xue W."/>
            <person name="Luo G."/>
        </authorList>
    </citation>
    <scope>NUCLEOTIDE SEQUENCE [LARGE SCALE GENOMIC DNA]</scope>
    <source>
        <strain evidence="1 2">AM22-9LB</strain>
    </source>
</reference>
<dbReference type="Proteomes" id="UP000284220">
    <property type="component" value="Unassembled WGS sequence"/>
</dbReference>
<accession>A0A414SK06</accession>
<evidence type="ECO:0000313" key="1">
    <source>
        <dbReference type="EMBL" id="RHG19920.1"/>
    </source>
</evidence>
<name>A0A414SK06_9FIRM</name>
<dbReference type="RefSeq" id="WP_118197242.1">
    <property type="nucleotide sequence ID" value="NZ_QRHZ01000001.1"/>
</dbReference>
<sequence length="122" mass="13802">MGQIIQAIDAQIVRPRAMQAFEKGCEMTREDIESFYSQGNPVRYQRTYQYRESPMFIMNAGGNCEYHYTIKLNPPSYSTGTYSGEKVLEEAQYNGSGILGKPNTWHESEQDIIQAVESAFGG</sequence>
<dbReference type="AlphaFoldDB" id="A0A414SK06"/>
<proteinExistence type="predicted"/>
<dbReference type="EMBL" id="QRHZ01000001">
    <property type="protein sequence ID" value="RHG19920.1"/>
    <property type="molecule type" value="Genomic_DNA"/>
</dbReference>
<organism evidence="1 2">
    <name type="scientific">Blautia obeum</name>
    <dbReference type="NCBI Taxonomy" id="40520"/>
    <lineage>
        <taxon>Bacteria</taxon>
        <taxon>Bacillati</taxon>
        <taxon>Bacillota</taxon>
        <taxon>Clostridia</taxon>
        <taxon>Lachnospirales</taxon>
        <taxon>Lachnospiraceae</taxon>
        <taxon>Blautia</taxon>
    </lineage>
</organism>
<gene>
    <name evidence="1" type="ORF">DW272_01560</name>
</gene>
<evidence type="ECO:0008006" key="3">
    <source>
        <dbReference type="Google" id="ProtNLM"/>
    </source>
</evidence>
<comment type="caution">
    <text evidence="1">The sequence shown here is derived from an EMBL/GenBank/DDBJ whole genome shotgun (WGS) entry which is preliminary data.</text>
</comment>